<feature type="region of interest" description="Disordered" evidence="1">
    <location>
        <begin position="1"/>
        <end position="115"/>
    </location>
</feature>
<dbReference type="EMBL" id="JAHYIQ010000003">
    <property type="protein sequence ID" value="KAK1133744.1"/>
    <property type="molecule type" value="Genomic_DNA"/>
</dbReference>
<reference evidence="2" key="1">
    <citation type="submission" date="2021-10" db="EMBL/GenBank/DDBJ databases">
        <title>Melipona bicolor Genome sequencing and assembly.</title>
        <authorList>
            <person name="Araujo N.S."/>
            <person name="Arias M.C."/>
        </authorList>
    </citation>
    <scope>NUCLEOTIDE SEQUENCE</scope>
    <source>
        <strain evidence="2">USP_2M_L1-L4_2017</strain>
        <tissue evidence="2">Whole body</tissue>
    </source>
</reference>
<comment type="caution">
    <text evidence="2">The sequence shown here is derived from an EMBL/GenBank/DDBJ whole genome shotgun (WGS) entry which is preliminary data.</text>
</comment>
<evidence type="ECO:0000313" key="3">
    <source>
        <dbReference type="Proteomes" id="UP001177670"/>
    </source>
</evidence>
<evidence type="ECO:0000256" key="1">
    <source>
        <dbReference type="SAM" id="MobiDB-lite"/>
    </source>
</evidence>
<dbReference type="Proteomes" id="UP001177670">
    <property type="component" value="Unassembled WGS sequence"/>
</dbReference>
<gene>
    <name evidence="2" type="ORF">K0M31_011540</name>
</gene>
<accession>A0AA40KV48</accession>
<keyword evidence="3" id="KW-1185">Reference proteome</keyword>
<dbReference type="AlphaFoldDB" id="A0AA40KV48"/>
<protein>
    <submittedName>
        <fullName evidence="2">Uncharacterized protein</fullName>
    </submittedName>
</protein>
<proteinExistence type="predicted"/>
<sequence length="115" mass="12999">MRLRTTLRPTIDCASKGGETRIGRREGRKGKSGIVKEGTQHPSPRQAVPNKGTEGKRDGLPALQPDEEQRGKGVGREWREDGRRRQRDEERGKVHAMRKGGEEERKGRSVSWCRA</sequence>
<feature type="compositionally biased region" description="Basic and acidic residues" evidence="1">
    <location>
        <begin position="67"/>
        <end position="107"/>
    </location>
</feature>
<name>A0AA40KV48_9HYME</name>
<organism evidence="2 3">
    <name type="scientific">Melipona bicolor</name>
    <dbReference type="NCBI Taxonomy" id="60889"/>
    <lineage>
        <taxon>Eukaryota</taxon>
        <taxon>Metazoa</taxon>
        <taxon>Ecdysozoa</taxon>
        <taxon>Arthropoda</taxon>
        <taxon>Hexapoda</taxon>
        <taxon>Insecta</taxon>
        <taxon>Pterygota</taxon>
        <taxon>Neoptera</taxon>
        <taxon>Endopterygota</taxon>
        <taxon>Hymenoptera</taxon>
        <taxon>Apocrita</taxon>
        <taxon>Aculeata</taxon>
        <taxon>Apoidea</taxon>
        <taxon>Anthophila</taxon>
        <taxon>Apidae</taxon>
        <taxon>Melipona</taxon>
    </lineage>
</organism>
<evidence type="ECO:0000313" key="2">
    <source>
        <dbReference type="EMBL" id="KAK1133744.1"/>
    </source>
</evidence>